<dbReference type="OrthoDB" id="6107607at2759"/>
<feature type="compositionally biased region" description="Polar residues" evidence="1">
    <location>
        <begin position="1203"/>
        <end position="1218"/>
    </location>
</feature>
<feature type="compositionally biased region" description="Basic and acidic residues" evidence="1">
    <location>
        <begin position="1268"/>
        <end position="1277"/>
    </location>
</feature>
<evidence type="ECO:0000256" key="1">
    <source>
        <dbReference type="SAM" id="MobiDB-lite"/>
    </source>
</evidence>
<feature type="compositionally biased region" description="Basic and acidic residues" evidence="1">
    <location>
        <begin position="1828"/>
        <end position="1856"/>
    </location>
</feature>
<dbReference type="Proteomes" id="UP000218231">
    <property type="component" value="Unassembled WGS sequence"/>
</dbReference>
<dbReference type="InterPro" id="IPR013098">
    <property type="entry name" value="Ig_I-set"/>
</dbReference>
<feature type="compositionally biased region" description="Basic and acidic residues" evidence="1">
    <location>
        <begin position="1863"/>
        <end position="1922"/>
    </location>
</feature>
<evidence type="ECO:0000259" key="2">
    <source>
        <dbReference type="PROSITE" id="PS50853"/>
    </source>
</evidence>
<feature type="compositionally biased region" description="Basic and acidic residues" evidence="1">
    <location>
        <begin position="1640"/>
        <end position="1659"/>
    </location>
</feature>
<dbReference type="InterPro" id="IPR003961">
    <property type="entry name" value="FN3_dom"/>
</dbReference>
<feature type="compositionally biased region" description="Basic and acidic residues" evidence="1">
    <location>
        <begin position="1577"/>
        <end position="1587"/>
    </location>
</feature>
<dbReference type="SUPFAM" id="SSF48726">
    <property type="entry name" value="Immunoglobulin"/>
    <property type="match status" value="2"/>
</dbReference>
<feature type="compositionally biased region" description="Low complexity" evidence="1">
    <location>
        <begin position="1075"/>
        <end position="1092"/>
    </location>
</feature>
<dbReference type="Gene3D" id="2.60.40.10">
    <property type="entry name" value="Immunoglobulins"/>
    <property type="match status" value="3"/>
</dbReference>
<feature type="region of interest" description="Disordered" evidence="1">
    <location>
        <begin position="264"/>
        <end position="303"/>
    </location>
</feature>
<dbReference type="Pfam" id="PF00041">
    <property type="entry name" value="fn3"/>
    <property type="match status" value="1"/>
</dbReference>
<dbReference type="InterPro" id="IPR036179">
    <property type="entry name" value="Ig-like_dom_sf"/>
</dbReference>
<evidence type="ECO:0000313" key="4">
    <source>
        <dbReference type="Proteomes" id="UP000218231"/>
    </source>
</evidence>
<feature type="compositionally biased region" description="Basic and acidic residues" evidence="1">
    <location>
        <begin position="1351"/>
        <end position="1361"/>
    </location>
</feature>
<feature type="compositionally biased region" description="Basic and acidic residues" evidence="1">
    <location>
        <begin position="1491"/>
        <end position="1501"/>
    </location>
</feature>
<evidence type="ECO:0000313" key="3">
    <source>
        <dbReference type="EMBL" id="PAV63175.1"/>
    </source>
</evidence>
<feature type="compositionally biased region" description="Basic and acidic residues" evidence="1">
    <location>
        <begin position="1780"/>
        <end position="1791"/>
    </location>
</feature>
<feature type="compositionally biased region" description="Low complexity" evidence="1">
    <location>
        <begin position="1379"/>
        <end position="1402"/>
    </location>
</feature>
<organism evidence="3 4">
    <name type="scientific">Diploscapter pachys</name>
    <dbReference type="NCBI Taxonomy" id="2018661"/>
    <lineage>
        <taxon>Eukaryota</taxon>
        <taxon>Metazoa</taxon>
        <taxon>Ecdysozoa</taxon>
        <taxon>Nematoda</taxon>
        <taxon>Chromadorea</taxon>
        <taxon>Rhabditida</taxon>
        <taxon>Rhabditina</taxon>
        <taxon>Rhabditomorpha</taxon>
        <taxon>Rhabditoidea</taxon>
        <taxon>Rhabditidae</taxon>
        <taxon>Diploscapter</taxon>
    </lineage>
</organism>
<feature type="compositionally biased region" description="Basic and acidic residues" evidence="1">
    <location>
        <begin position="1801"/>
        <end position="1811"/>
    </location>
</feature>
<comment type="caution">
    <text evidence="3">The sequence shown here is derived from an EMBL/GenBank/DDBJ whole genome shotgun (WGS) entry which is preliminary data.</text>
</comment>
<feature type="compositionally biased region" description="Polar residues" evidence="1">
    <location>
        <begin position="1452"/>
        <end position="1464"/>
    </location>
</feature>
<dbReference type="SUPFAM" id="SSF49265">
    <property type="entry name" value="Fibronectin type III"/>
    <property type="match status" value="1"/>
</dbReference>
<reference evidence="3 4" key="1">
    <citation type="journal article" date="2017" name="Curr. Biol.">
        <title>Genome architecture and evolution of a unichromosomal asexual nematode.</title>
        <authorList>
            <person name="Fradin H."/>
            <person name="Zegar C."/>
            <person name="Gutwein M."/>
            <person name="Lucas J."/>
            <person name="Kovtun M."/>
            <person name="Corcoran D."/>
            <person name="Baugh L.R."/>
            <person name="Kiontke K."/>
            <person name="Gunsalus K."/>
            <person name="Fitch D.H."/>
            <person name="Piano F."/>
        </authorList>
    </citation>
    <scope>NUCLEOTIDE SEQUENCE [LARGE SCALE GENOMIC DNA]</scope>
    <source>
        <strain evidence="3">PF1309</strain>
    </source>
</reference>
<proteinExistence type="predicted"/>
<dbReference type="SMART" id="SM00060">
    <property type="entry name" value="FN3"/>
    <property type="match status" value="1"/>
</dbReference>
<dbReference type="InterPro" id="IPR036116">
    <property type="entry name" value="FN3_sf"/>
</dbReference>
<feature type="compositionally biased region" description="Basic and acidic residues" evidence="1">
    <location>
        <begin position="29"/>
        <end position="149"/>
    </location>
</feature>
<name>A0A2A2JN75_9BILA</name>
<dbReference type="InterPro" id="IPR013783">
    <property type="entry name" value="Ig-like_fold"/>
</dbReference>
<feature type="compositionally biased region" description="Polar residues" evidence="1">
    <location>
        <begin position="1549"/>
        <end position="1570"/>
    </location>
</feature>
<feature type="compositionally biased region" description="Polar residues" evidence="1">
    <location>
        <begin position="1312"/>
        <end position="1335"/>
    </location>
</feature>
<feature type="compositionally biased region" description="Basic and acidic residues" evidence="1">
    <location>
        <begin position="1192"/>
        <end position="1202"/>
    </location>
</feature>
<feature type="compositionally biased region" description="Low complexity" evidence="1">
    <location>
        <begin position="897"/>
        <end position="913"/>
    </location>
</feature>
<feature type="compositionally biased region" description="Basic residues" evidence="1">
    <location>
        <begin position="277"/>
        <end position="291"/>
    </location>
</feature>
<feature type="compositionally biased region" description="Low complexity" evidence="1">
    <location>
        <begin position="961"/>
        <end position="972"/>
    </location>
</feature>
<dbReference type="CDD" id="cd00063">
    <property type="entry name" value="FN3"/>
    <property type="match status" value="1"/>
</dbReference>
<feature type="region of interest" description="Disordered" evidence="1">
    <location>
        <begin position="772"/>
        <end position="814"/>
    </location>
</feature>
<feature type="compositionally biased region" description="Basic and acidic residues" evidence="1">
    <location>
        <begin position="1050"/>
        <end position="1060"/>
    </location>
</feature>
<feature type="compositionally biased region" description="Low complexity" evidence="1">
    <location>
        <begin position="873"/>
        <end position="887"/>
    </location>
</feature>
<feature type="compositionally biased region" description="Polar residues" evidence="1">
    <location>
        <begin position="1005"/>
        <end position="1022"/>
    </location>
</feature>
<feature type="compositionally biased region" description="Basic and acidic residues" evidence="1">
    <location>
        <begin position="1668"/>
        <end position="1725"/>
    </location>
</feature>
<feature type="compositionally biased region" description="Basic and acidic residues" evidence="1">
    <location>
        <begin position="1103"/>
        <end position="1115"/>
    </location>
</feature>
<dbReference type="STRING" id="2018661.A0A2A2JN75"/>
<feature type="region of interest" description="Disordered" evidence="1">
    <location>
        <begin position="839"/>
        <end position="1125"/>
    </location>
</feature>
<feature type="compositionally biased region" description="Basic and acidic residues" evidence="1">
    <location>
        <begin position="1292"/>
        <end position="1308"/>
    </location>
</feature>
<keyword evidence="4" id="KW-1185">Reference proteome</keyword>
<dbReference type="PROSITE" id="PS50853">
    <property type="entry name" value="FN3"/>
    <property type="match status" value="1"/>
</dbReference>
<feature type="compositionally biased region" description="Basic and acidic residues" evidence="1">
    <location>
        <begin position="1753"/>
        <end position="1763"/>
    </location>
</feature>
<sequence length="1943" mass="214387">MTKGEEKKVDEPKSGPSEVAQPSQPSSDDSSKKKVLERKPSSDKMKKGDDKKPDDSKSQPSKPDEKPVEQPQPKPDDKIVTRKDEKLALGKDKDTKPQDKVPEQPKGKEEAAEKKDVKDQKSDDKDKPSDQDKPDSKKKLLRKDSKKDISATVEGEFKKEQAISEIKIDIGHMNSYQVSLSVKPSPKKGKKEVKEASGECSLTLNKKPTKGGASVNVNPLEKVEYSCHEPYTLVVECNAVFVKQRCDKVHIGFIFEKNASKSFDPNPNASVQSPPPIRKKKLSKRLSKRREKTTEIKVTSPTSETVEMEFLMPEAQKPEIRTEMNVSRKRTASGTSDIFMEIDVVAGEEIAHTDALIDLNFFDFEETEMSIFEGSDDEFETESESEGESLLSVDVEIESVSEEDGINVFPTQWANMEASSTVMVPSSESNISRRVEESKMGDRADAVYEPNTFIEAATLTIGMETHGDQKIIEHPQAVTLQSIDDSVTLICRTERPIRTAVWFRSGMVVSEGEHLHIAIQGNETVLTIDKFSPYFFGAYHVLIDDQLRSVPARVTAPIAPKIQTVIRNPIVHQAGKTFDTKLAYIAYPPPNVKLLHNDNPITLTVHLEQYDDYLSIRIKNLRKEDAGTLTITLQNDHGEDTAILDLKLVDTPLAPRHSRLVRVTDTTATIRWIPPKRIGDGELKNYIIERKTAESSRWRRIAETNETMFTAVELVPNEIYAFRVKAVNSYGEGLPGKTIEVDTLLDEEVAEFEYPFDEEAIKMQDLKEELELSEMQPKKKRKVKSKKSTLTEEEQREQLAAAQASAESVESDLKPVTEISAQEESQAIELTVEQYPEITVSLDTTETPSDDKKESSGKKKKVRKSKSDLEADSSISESISTEINTEIGIEESKSAFSVEESISITTSSEQGESLPQDGDVKKKKVTKRKPSSDTLSKSEDQPQLPSSDSAKLDVTAPESQVPSEPSQDVVSVDDSKQDSDGGKKKKVTKRKPSSDTLSKGEDQPQLPSSDDQISTPESQVPSEPSKDISIDDSKQESDEGKKKKVTKRKPSSDKISKDEEQSATVPSSEEPKSEIPPSSDSAVAPSDSTTPVDDSKKKKVTKRKESSDKISKDESSVPAVPAEITSIVPQIEDVGEFTVKISAATKEESEPAVPGDVSSVVQKTSDEGEFTAKIPGSEEGDSKKKKLTKRKPSSDKISKDESTTPGETSSVVPTSGEQQDLVAKIPPKSSTDESQKPSSDVQQVPGEASGVIPATSDQQELTAKVPSKPKDSEDDSKKSKKVSKRTPSQDKVPSDLKLEEPKISDQEKISSVPESKQDIPNTDVSGKSVEPSTQEAEGKDGKKKKVTTRKPSSEKLVKEGDQPQTPSSDDSKTTEQKSDVPVPSDQVQPSSSQDASDSTQPDGGKKKKVTARKPSSDKISKDESQVQPPSEPVVSKEASGIAQAVGDESEFTTKISLKDGTQSEVVEGVPSETSGIISKSGDEGEFTAKLPESKPSDDEKKGKVKKRAASKDKLGRQDSTPSEASGVVPVSQEQTELTAKIPSKKIEDSQSSVPGEVSTTIPSSGEQQELTAKIPSKKLDDSSKQESVEGVPSSGDVAQTPSDDGSKKKKKVSSRKSTQEQISTDESSKPVEDGSSSQDLGDKKSASDLKKKPSVEEKPQQPSGLSELEERKKKMDEKRAQEAEAKRLEEENRKKQMEEDRLKKEEQKKLDEAQKIKDEEAKKLASESAPSEEVKPPSDDSDKGKKKVTTRKPSQEKLKKDESLPESAPSKSEQETVPSEEVKPPSDDSEKSKKKITSRKPSQEKLKKDESLPESDTSKPQPESVPSEDQKPKDSDGKKSSSDLKKKPSEDEKSKQDSGLSELEERKKKMDEKRAKEAEAKKLEEENRKKQMEEDRLKKEEQKKLDEAQRIKDEEDKKRALEDEKLRKEACYNFPFDLCRMYA</sequence>
<dbReference type="Pfam" id="PF07679">
    <property type="entry name" value="I-set"/>
    <property type="match status" value="1"/>
</dbReference>
<feature type="region of interest" description="Disordered" evidence="1">
    <location>
        <begin position="1"/>
        <end position="149"/>
    </location>
</feature>
<dbReference type="EMBL" id="LIAE01010327">
    <property type="protein sequence ID" value="PAV63175.1"/>
    <property type="molecule type" value="Genomic_DNA"/>
</dbReference>
<accession>A0A2A2JN75</accession>
<feature type="compositionally biased region" description="Basic and acidic residues" evidence="1">
    <location>
        <begin position="1369"/>
        <end position="1378"/>
    </location>
</feature>
<feature type="compositionally biased region" description="Basic and acidic residues" evidence="1">
    <location>
        <begin position="1732"/>
        <end position="1743"/>
    </location>
</feature>
<feature type="domain" description="Fibronectin type-III" evidence="2">
    <location>
        <begin position="654"/>
        <end position="746"/>
    </location>
</feature>
<feature type="compositionally biased region" description="Basic and acidic residues" evidence="1">
    <location>
        <begin position="1"/>
        <end position="13"/>
    </location>
</feature>
<gene>
    <name evidence="3" type="ORF">WR25_04766</name>
</gene>
<feature type="compositionally biased region" description="Low complexity" evidence="1">
    <location>
        <begin position="798"/>
        <end position="808"/>
    </location>
</feature>
<protein>
    <recommendedName>
        <fullName evidence="2">Fibronectin type-III domain-containing protein</fullName>
    </recommendedName>
</protein>
<feature type="compositionally biased region" description="Basic and acidic residues" evidence="1">
    <location>
        <begin position="1414"/>
        <end position="1424"/>
    </location>
</feature>
<feature type="region of interest" description="Disordered" evidence="1">
    <location>
        <begin position="1142"/>
        <end position="1922"/>
    </location>
</feature>
<feature type="compositionally biased region" description="Basic residues" evidence="1">
    <location>
        <begin position="778"/>
        <end position="787"/>
    </location>
</feature>
<feature type="compositionally biased region" description="Basic and acidic residues" evidence="1">
    <location>
        <begin position="973"/>
        <end position="982"/>
    </location>
</feature>
<feature type="compositionally biased region" description="Basic and acidic residues" evidence="1">
    <location>
        <begin position="1024"/>
        <end position="1041"/>
    </location>
</feature>